<protein>
    <submittedName>
        <fullName evidence="1">Uncharacterized protein</fullName>
    </submittedName>
</protein>
<name>A0A9P6M3A8_MORAP</name>
<organism evidence="1 2">
    <name type="scientific">Mortierella alpina</name>
    <name type="common">Oleaginous fungus</name>
    <name type="synonym">Mortierella renispora</name>
    <dbReference type="NCBI Taxonomy" id="64518"/>
    <lineage>
        <taxon>Eukaryota</taxon>
        <taxon>Fungi</taxon>
        <taxon>Fungi incertae sedis</taxon>
        <taxon>Mucoromycota</taxon>
        <taxon>Mortierellomycotina</taxon>
        <taxon>Mortierellomycetes</taxon>
        <taxon>Mortierellales</taxon>
        <taxon>Mortierellaceae</taxon>
        <taxon>Mortierella</taxon>
    </lineage>
</organism>
<dbReference type="SUPFAM" id="SSF52047">
    <property type="entry name" value="RNI-like"/>
    <property type="match status" value="1"/>
</dbReference>
<reference evidence="1" key="1">
    <citation type="journal article" date="2020" name="Fungal Divers.">
        <title>Resolving the Mortierellaceae phylogeny through synthesis of multi-gene phylogenetics and phylogenomics.</title>
        <authorList>
            <person name="Vandepol N."/>
            <person name="Liber J."/>
            <person name="Desiro A."/>
            <person name="Na H."/>
            <person name="Kennedy M."/>
            <person name="Barry K."/>
            <person name="Grigoriev I.V."/>
            <person name="Miller A.N."/>
            <person name="O'Donnell K."/>
            <person name="Stajich J.E."/>
            <person name="Bonito G."/>
        </authorList>
    </citation>
    <scope>NUCLEOTIDE SEQUENCE</scope>
    <source>
        <strain evidence="1">CK1249</strain>
    </source>
</reference>
<dbReference type="OrthoDB" id="2405020at2759"/>
<dbReference type="InterPro" id="IPR032675">
    <property type="entry name" value="LRR_dom_sf"/>
</dbReference>
<gene>
    <name evidence="1" type="ORF">BGZ70_006002</name>
</gene>
<sequence length="454" mass="52370">MSDLDFEALEFMSKPLVTLLDYNPHLTRLVVTYEIFEIDGVSAAVSKLWHLQHLDVRSCLQEHATMKNPCLFFQSCLALPQLTELTFHRDMEMYWDHGDEITVVSRLKAIINEATIARFSHNPSAKKIKLLRLPANLSGIRNPLPLLLLKSSLLDLETCEIPWFREDATIQEIEYVVRAHCPNLKHLECSQLFETNQDGQAAQAFIRGCTGIQSFTSAYFVDSPDDTPRYILSELITHHHTTLEVLELTDPVQVFSHDLQEILSRCRQLRRFWVIGGDDNDSMPGIAFRDISRGDWVCTELRQLGVILNRCRRERDASGPLGEEEHQDDPHVWLTASATKRAYQQIGQLKKLEVLAIDIDRTSGTKAKELDYMLDLTLGQGWLGELAGLKNLRSLMLRADFWSGMGQEDVKFMHEHWPLLDEIIISSDDQELHTKKHWQWLLEKRPYLHFKAMQ</sequence>
<evidence type="ECO:0000313" key="1">
    <source>
        <dbReference type="EMBL" id="KAF9964746.1"/>
    </source>
</evidence>
<dbReference type="EMBL" id="JAAAHY010000329">
    <property type="protein sequence ID" value="KAF9964746.1"/>
    <property type="molecule type" value="Genomic_DNA"/>
</dbReference>
<comment type="caution">
    <text evidence="1">The sequence shown here is derived from an EMBL/GenBank/DDBJ whole genome shotgun (WGS) entry which is preliminary data.</text>
</comment>
<dbReference type="Gene3D" id="3.80.10.10">
    <property type="entry name" value="Ribonuclease Inhibitor"/>
    <property type="match status" value="1"/>
</dbReference>
<dbReference type="AlphaFoldDB" id="A0A9P6M3A8"/>
<proteinExistence type="predicted"/>
<keyword evidence="2" id="KW-1185">Reference proteome</keyword>
<dbReference type="Proteomes" id="UP000738359">
    <property type="component" value="Unassembled WGS sequence"/>
</dbReference>
<accession>A0A9P6M3A8</accession>
<evidence type="ECO:0000313" key="2">
    <source>
        <dbReference type="Proteomes" id="UP000738359"/>
    </source>
</evidence>